<dbReference type="GO" id="GO:0016491">
    <property type="term" value="F:oxidoreductase activity"/>
    <property type="evidence" value="ECO:0007669"/>
    <property type="project" value="UniProtKB-KW"/>
</dbReference>
<dbReference type="Pfam" id="PF03358">
    <property type="entry name" value="FMN_red"/>
    <property type="match status" value="1"/>
</dbReference>
<gene>
    <name evidence="2" type="ORF">ACFQFQ_08055</name>
</gene>
<reference evidence="3" key="1">
    <citation type="journal article" date="2019" name="Int. J. Syst. Evol. Microbiol.">
        <title>The Global Catalogue of Microorganisms (GCM) 10K type strain sequencing project: providing services to taxonomists for standard genome sequencing and annotation.</title>
        <authorList>
            <consortium name="The Broad Institute Genomics Platform"/>
            <consortium name="The Broad Institute Genome Sequencing Center for Infectious Disease"/>
            <person name="Wu L."/>
            <person name="Ma J."/>
        </authorList>
    </citation>
    <scope>NUCLEOTIDE SEQUENCE [LARGE SCALE GENOMIC DNA]</scope>
    <source>
        <strain evidence="3">CCUG 66188</strain>
    </source>
</reference>
<sequence length="230" mass="24767">MGGIRGICRTSGADRPLIESVDSLPVTLVSAFRGVEEAAPLRLAVITGSTRDGRFADKPAGWIARKAAQHGFEVSGIDLRDVTLPFFGDPQASDAQRQAAGAFSARIAEFDAYVFTVAEYNHGPTAVLKNALDHAEWRRKPAGLIGYGGVGGARAVEHVRGIAAELEMVTMQAAVHINFGDYLPVAKGEKQLSDFPHLETSAEKMLDQLLWWARSLRSARTTVPAEQARA</sequence>
<comment type="caution">
    <text evidence="2">The sequence shown here is derived from an EMBL/GenBank/DDBJ whole genome shotgun (WGS) entry which is preliminary data.</text>
</comment>
<dbReference type="InterPro" id="IPR029039">
    <property type="entry name" value="Flavoprotein-like_sf"/>
</dbReference>
<dbReference type="EC" id="1.-.-.-" evidence="2"/>
<keyword evidence="3" id="KW-1185">Reference proteome</keyword>
<dbReference type="EMBL" id="JBHSWG010000001">
    <property type="protein sequence ID" value="MFC6759455.1"/>
    <property type="molecule type" value="Genomic_DNA"/>
</dbReference>
<dbReference type="Proteomes" id="UP001596353">
    <property type="component" value="Unassembled WGS sequence"/>
</dbReference>
<evidence type="ECO:0000313" key="3">
    <source>
        <dbReference type="Proteomes" id="UP001596353"/>
    </source>
</evidence>
<dbReference type="InterPro" id="IPR005025">
    <property type="entry name" value="FMN_Rdtase-like_dom"/>
</dbReference>
<organism evidence="2 3">
    <name type="scientific">Sulfitobacter porphyrae</name>
    <dbReference type="NCBI Taxonomy" id="1246864"/>
    <lineage>
        <taxon>Bacteria</taxon>
        <taxon>Pseudomonadati</taxon>
        <taxon>Pseudomonadota</taxon>
        <taxon>Alphaproteobacteria</taxon>
        <taxon>Rhodobacterales</taxon>
        <taxon>Roseobacteraceae</taxon>
        <taxon>Sulfitobacter</taxon>
    </lineage>
</organism>
<protein>
    <submittedName>
        <fullName evidence="2">NADPH-dependent FMN reductase</fullName>
        <ecNumber evidence="2">1.-.-.-</ecNumber>
    </submittedName>
</protein>
<proteinExistence type="predicted"/>
<dbReference type="SUPFAM" id="SSF52218">
    <property type="entry name" value="Flavoproteins"/>
    <property type="match status" value="1"/>
</dbReference>
<accession>A0ABW2B1A4</accession>
<dbReference type="Gene3D" id="3.40.50.360">
    <property type="match status" value="1"/>
</dbReference>
<dbReference type="PANTHER" id="PTHR30543:SF21">
    <property type="entry name" value="NAD(P)H-DEPENDENT FMN REDUCTASE LOT6"/>
    <property type="match status" value="1"/>
</dbReference>
<evidence type="ECO:0000313" key="2">
    <source>
        <dbReference type="EMBL" id="MFC6759455.1"/>
    </source>
</evidence>
<name>A0ABW2B1A4_9RHOB</name>
<feature type="domain" description="NADPH-dependent FMN reductase-like" evidence="1">
    <location>
        <begin position="42"/>
        <end position="178"/>
    </location>
</feature>
<dbReference type="PANTHER" id="PTHR30543">
    <property type="entry name" value="CHROMATE REDUCTASE"/>
    <property type="match status" value="1"/>
</dbReference>
<keyword evidence="2" id="KW-0560">Oxidoreductase</keyword>
<dbReference type="InterPro" id="IPR050712">
    <property type="entry name" value="NAD(P)H-dep_reductase"/>
</dbReference>
<evidence type="ECO:0000259" key="1">
    <source>
        <dbReference type="Pfam" id="PF03358"/>
    </source>
</evidence>